<evidence type="ECO:0000313" key="1">
    <source>
        <dbReference type="EMBL" id="MBX05855.1"/>
    </source>
</evidence>
<reference evidence="1" key="1">
    <citation type="submission" date="2018-02" db="EMBL/GenBank/DDBJ databases">
        <title>Rhizophora mucronata_Transcriptome.</title>
        <authorList>
            <person name="Meera S.P."/>
            <person name="Sreeshan A."/>
            <person name="Augustine A."/>
        </authorList>
    </citation>
    <scope>NUCLEOTIDE SEQUENCE</scope>
    <source>
        <tissue evidence="1">Leaf</tissue>
    </source>
</reference>
<accession>A0A2P2KJE3</accession>
<dbReference type="EMBL" id="GGEC01025371">
    <property type="protein sequence ID" value="MBX05855.1"/>
    <property type="molecule type" value="Transcribed_RNA"/>
</dbReference>
<sequence>MEKVHLLNLLKQRI</sequence>
<protein>
    <submittedName>
        <fullName evidence="1">Catalytic</fullName>
    </submittedName>
</protein>
<organism evidence="1">
    <name type="scientific">Rhizophora mucronata</name>
    <name type="common">Asiatic mangrove</name>
    <dbReference type="NCBI Taxonomy" id="61149"/>
    <lineage>
        <taxon>Eukaryota</taxon>
        <taxon>Viridiplantae</taxon>
        <taxon>Streptophyta</taxon>
        <taxon>Embryophyta</taxon>
        <taxon>Tracheophyta</taxon>
        <taxon>Spermatophyta</taxon>
        <taxon>Magnoliopsida</taxon>
        <taxon>eudicotyledons</taxon>
        <taxon>Gunneridae</taxon>
        <taxon>Pentapetalae</taxon>
        <taxon>rosids</taxon>
        <taxon>fabids</taxon>
        <taxon>Malpighiales</taxon>
        <taxon>Rhizophoraceae</taxon>
        <taxon>Rhizophora</taxon>
    </lineage>
</organism>
<proteinExistence type="predicted"/>
<name>A0A2P2KJE3_RHIMU</name>